<feature type="binding site" evidence="10">
    <location>
        <position position="114"/>
    </location>
    <ligand>
        <name>5-methyltetrahydropteroyltri-L-glutamate</name>
        <dbReference type="ChEBI" id="CHEBI:58207"/>
    </ligand>
</feature>
<evidence type="ECO:0000256" key="3">
    <source>
        <dbReference type="ARBA" id="ARBA00009553"/>
    </source>
</evidence>
<dbReference type="Pfam" id="PF08267">
    <property type="entry name" value="Meth_synt_1"/>
    <property type="match status" value="1"/>
</dbReference>
<feature type="binding site" evidence="10">
    <location>
        <position position="606"/>
    </location>
    <ligand>
        <name>L-homocysteine</name>
        <dbReference type="ChEBI" id="CHEBI:58199"/>
    </ligand>
</feature>
<dbReference type="GO" id="GO:0032259">
    <property type="term" value="P:methylation"/>
    <property type="evidence" value="ECO:0007669"/>
    <property type="project" value="UniProtKB-KW"/>
</dbReference>
<evidence type="ECO:0000313" key="14">
    <source>
        <dbReference type="Proteomes" id="UP000295756"/>
    </source>
</evidence>
<dbReference type="EMBL" id="CP037939">
    <property type="protein sequence ID" value="QBR47297.1"/>
    <property type="molecule type" value="Genomic_DNA"/>
</dbReference>
<dbReference type="Gene3D" id="3.20.20.210">
    <property type="match status" value="2"/>
</dbReference>
<feature type="domain" description="Cobalamin-independent methionine synthase MetE C-terminal/archaeal" evidence="11">
    <location>
        <begin position="433"/>
        <end position="753"/>
    </location>
</feature>
<dbReference type="RefSeq" id="WP_134833491.1">
    <property type="nucleotide sequence ID" value="NZ_CP037939.1"/>
</dbReference>
<feature type="binding site" evidence="10">
    <location>
        <position position="733"/>
    </location>
    <ligand>
        <name>Zn(2+)</name>
        <dbReference type="ChEBI" id="CHEBI:29105"/>
        <note>catalytic</note>
    </ligand>
</feature>
<evidence type="ECO:0000259" key="12">
    <source>
        <dbReference type="Pfam" id="PF08267"/>
    </source>
</evidence>
<dbReference type="PIRSF" id="PIRSF000382">
    <property type="entry name" value="MeTrfase_B12_ind"/>
    <property type="match status" value="1"/>
</dbReference>
<feature type="binding site" evidence="10">
    <location>
        <position position="491"/>
    </location>
    <ligand>
        <name>L-homocysteine</name>
        <dbReference type="ChEBI" id="CHEBI:58199"/>
    </ligand>
</feature>
<dbReference type="CDD" id="cd03312">
    <property type="entry name" value="CIMS_N_terminal_like"/>
    <property type="match status" value="1"/>
</dbReference>
<keyword evidence="4 10" id="KW-0489">Methyltransferase</keyword>
<organism evidence="13 14">
    <name type="scientific">Leuconostoc kimchii</name>
    <dbReference type="NCBI Taxonomy" id="136609"/>
    <lineage>
        <taxon>Bacteria</taxon>
        <taxon>Bacillati</taxon>
        <taxon>Bacillota</taxon>
        <taxon>Bacilli</taxon>
        <taxon>Lactobacillales</taxon>
        <taxon>Lactobacillaceae</taxon>
        <taxon>Leuconostoc</taxon>
    </lineage>
</organism>
<dbReference type="InterPro" id="IPR013215">
    <property type="entry name" value="Cbl-indep_Met_Synth_N"/>
</dbReference>
<dbReference type="EC" id="2.1.1.14" evidence="10"/>
<keyword evidence="8 10" id="KW-0862">Zinc</keyword>
<feature type="binding site" evidence="10">
    <location>
        <position position="612"/>
    </location>
    <ligand>
        <name>5-methyltetrahydropteroyltri-L-glutamate</name>
        <dbReference type="ChEBI" id="CHEBI:58207"/>
    </ligand>
</feature>
<comment type="similarity">
    <text evidence="3 10">Belongs to the vitamin-B12 independent methionine synthase family.</text>
</comment>
<feature type="binding site" evidence="10">
    <location>
        <begin position="438"/>
        <end position="440"/>
    </location>
    <ligand>
        <name>L-homocysteine</name>
        <dbReference type="ChEBI" id="CHEBI:58199"/>
    </ligand>
</feature>
<keyword evidence="9 10" id="KW-0486">Methionine biosynthesis</keyword>
<keyword evidence="10" id="KW-0677">Repeat</keyword>
<evidence type="ECO:0000256" key="5">
    <source>
        <dbReference type="ARBA" id="ARBA00022605"/>
    </source>
</evidence>
<evidence type="ECO:0000256" key="2">
    <source>
        <dbReference type="ARBA" id="ARBA00004681"/>
    </source>
</evidence>
<dbReference type="HAMAP" id="MF_00172">
    <property type="entry name" value="Meth_synth"/>
    <property type="match status" value="1"/>
</dbReference>
<evidence type="ECO:0000256" key="9">
    <source>
        <dbReference type="ARBA" id="ARBA00023167"/>
    </source>
</evidence>
<feature type="binding site" evidence="10">
    <location>
        <position position="648"/>
    </location>
    <ligand>
        <name>Zn(2+)</name>
        <dbReference type="ChEBI" id="CHEBI:29105"/>
        <note>catalytic</note>
    </ligand>
</feature>
<sequence>MSIVKSSNLGYPRLGEQREWKKLLESFWKEEIDISTFEKTAKILRLNNLKKQIDAGIDIVPVADNSNYDHVLDTTTAFNLIPTRFGNYDRPLTLNEYYDIARGNKDNVAADMTKWFNINYHYTVPEFDQTTPRLLENRWLKYWQEAHDELGINGKPVIVGPVTLIKLGKLNGDYVSNETDINVLLDAILPLYQQVFKELQQAGVNWVQLDEPTLVKVEDETDVVPYRRAIEALKEAAPTLNIELQTYFDSIDPYQAVTELPVQAIGLDFVHGHGENLAHIREFGFPKDKILAAGVIDGHNVWTADLSKKLALVRELKNVVSELWLQPSNTLLHVPITTKYETAAGSELLGGLAFADEKLQEIVTLTQTLNGQDTHVILAKNETALKALNESKARNNTSVQTAIKHLNDTIFERQSKYADRAVAQQNRLQLPKLPTTTIGSFPQSSEVRSKRAAWRKGRLSDEAYQTFIESETKRWLKIQEDIGLDVLVHGEFERTDMVEYFGQKLDGFYATQNGWVQSYGSRGVRPPVIFGDVDYTEPITVAASQFAQSQTKKIVKGMLTAPLTIINWSFVRDDIHRADVQNQIALALRQEVLNLERAGIKIIQVDEPALREGLPLKERHWQNYLDEAVYSFKITTSGVGDETQIHTHMCYSDFEDIIDTISALDADVISIETSRSHGEIISAFEDADYDKQIGLGVYDIHSPRIPTVNEIADNIRRGLKVIDEKQFWVNPDCGLKTRTEDQTKTALTNLEKARNIVLEELTAEA</sequence>
<dbReference type="GO" id="GO:0003871">
    <property type="term" value="F:5-methyltetrahydropteroyltriglutamate-homocysteine S-methyltransferase activity"/>
    <property type="evidence" value="ECO:0007669"/>
    <property type="project" value="UniProtKB-EC"/>
</dbReference>
<dbReference type="CDD" id="cd03311">
    <property type="entry name" value="CIMS_C_terminal_like"/>
    <property type="match status" value="1"/>
</dbReference>
<comment type="catalytic activity">
    <reaction evidence="10">
        <text>5-methyltetrahydropteroyltri-L-glutamate + L-homocysteine = tetrahydropteroyltri-L-glutamate + L-methionine</text>
        <dbReference type="Rhea" id="RHEA:21196"/>
        <dbReference type="ChEBI" id="CHEBI:57844"/>
        <dbReference type="ChEBI" id="CHEBI:58140"/>
        <dbReference type="ChEBI" id="CHEBI:58199"/>
        <dbReference type="ChEBI" id="CHEBI:58207"/>
        <dbReference type="EC" id="2.1.1.14"/>
    </reaction>
</comment>
<keyword evidence="7 10" id="KW-0479">Metal-binding</keyword>
<reference evidence="13 14" key="1">
    <citation type="submission" date="2019-03" db="EMBL/GenBank/DDBJ databases">
        <title>Complete Genome Sequence of Leuconostoc kimchii strain NKJ218 Isolated from Homemade Kimchi.</title>
        <authorList>
            <person name="Jung J.Y."/>
            <person name="Jin H.M."/>
            <person name="Jung J.-W."/>
            <person name="Lee S.-Y."/>
            <person name="Ryu B.-G."/>
            <person name="Han S.-S."/>
            <person name="Kang H.K."/>
            <person name="Choi H.W."/>
            <person name="Chung E.J."/>
            <person name="Choi K.-M."/>
        </authorList>
    </citation>
    <scope>NUCLEOTIDE SEQUENCE [LARGE SCALE GENOMIC DNA]</scope>
    <source>
        <strain evidence="13 14">NKJ218</strain>
    </source>
</reference>
<dbReference type="SUPFAM" id="SSF51726">
    <property type="entry name" value="UROD/MetE-like"/>
    <property type="match status" value="2"/>
</dbReference>
<feature type="binding site" evidence="10">
    <location>
        <position position="650"/>
    </location>
    <ligand>
        <name>Zn(2+)</name>
        <dbReference type="ChEBI" id="CHEBI:29105"/>
        <note>catalytic</note>
    </ligand>
</feature>
<accession>A0ABX5SIU8</accession>
<protein>
    <recommendedName>
        <fullName evidence="10">5-methyltetrahydropteroyltriglutamate--homocysteine methyltransferase</fullName>
        <ecNumber evidence="10">2.1.1.14</ecNumber>
    </recommendedName>
    <alternativeName>
        <fullName evidence="10">Cobalamin-independent methionine synthase</fullName>
    </alternativeName>
    <alternativeName>
        <fullName evidence="10">Methionine synthase, vitamin-B12 independent isozyme</fullName>
    </alternativeName>
</protein>
<keyword evidence="6 10" id="KW-0808">Transferase</keyword>
<evidence type="ECO:0000313" key="13">
    <source>
        <dbReference type="EMBL" id="QBR47297.1"/>
    </source>
</evidence>
<evidence type="ECO:0000256" key="6">
    <source>
        <dbReference type="ARBA" id="ARBA00022679"/>
    </source>
</evidence>
<evidence type="ECO:0000259" key="11">
    <source>
        <dbReference type="Pfam" id="PF01717"/>
    </source>
</evidence>
<evidence type="ECO:0000256" key="7">
    <source>
        <dbReference type="ARBA" id="ARBA00022723"/>
    </source>
</evidence>
<evidence type="ECO:0000256" key="1">
    <source>
        <dbReference type="ARBA" id="ARBA00002777"/>
    </source>
</evidence>
<name>A0ABX5SIU8_9LACO</name>
<evidence type="ECO:0000256" key="8">
    <source>
        <dbReference type="ARBA" id="ARBA00022833"/>
    </source>
</evidence>
<dbReference type="InterPro" id="IPR006276">
    <property type="entry name" value="Cobalamin-indep_Met_synthase"/>
</dbReference>
<keyword evidence="14" id="KW-1185">Reference proteome</keyword>
<feature type="binding site" evidence="10">
    <location>
        <position position="606"/>
    </location>
    <ligand>
        <name>L-methionine</name>
        <dbReference type="ChEBI" id="CHEBI:57844"/>
    </ligand>
</feature>
<keyword evidence="5 10" id="KW-0028">Amino-acid biosynthesis</keyword>
<dbReference type="Pfam" id="PF01717">
    <property type="entry name" value="Meth_synt_2"/>
    <property type="match status" value="1"/>
</dbReference>
<dbReference type="PANTHER" id="PTHR30519">
    <property type="entry name" value="5-METHYLTETRAHYDROPTEROYLTRIGLUTAMATE--HOMOCYSTEINE METHYLTRANSFERASE"/>
    <property type="match status" value="1"/>
</dbReference>
<dbReference type="NCBIfam" id="TIGR01371">
    <property type="entry name" value="met_syn_B12ind"/>
    <property type="match status" value="1"/>
</dbReference>
<feature type="active site" description="Proton donor" evidence="10">
    <location>
        <position position="701"/>
    </location>
</feature>
<feature type="binding site" evidence="10">
    <location>
        <position position="491"/>
    </location>
    <ligand>
        <name>L-methionine</name>
        <dbReference type="ChEBI" id="CHEBI:57844"/>
    </ligand>
</feature>
<feature type="domain" description="Cobalamin-independent methionine synthase MetE N-terminal" evidence="12">
    <location>
        <begin position="6"/>
        <end position="319"/>
    </location>
</feature>
<gene>
    <name evidence="10 13" type="primary">metE</name>
    <name evidence="13" type="ORF">EW139_03845</name>
</gene>
<dbReference type="InterPro" id="IPR002629">
    <property type="entry name" value="Met_Synth_C/arc"/>
</dbReference>
<comment type="caution">
    <text evidence="10">Lacks conserved residue(s) required for the propagation of feature annotation.</text>
</comment>
<dbReference type="Proteomes" id="UP000295756">
    <property type="component" value="Chromosome"/>
</dbReference>
<comment type="pathway">
    <text evidence="2 10">Amino-acid biosynthesis; L-methionine biosynthesis via de novo pathway; L-methionine from L-homocysteine (MetE route): step 1/1.</text>
</comment>
<feature type="binding site" evidence="10">
    <location>
        <begin position="438"/>
        <end position="440"/>
    </location>
    <ligand>
        <name>L-methionine</name>
        <dbReference type="ChEBI" id="CHEBI:57844"/>
    </ligand>
</feature>
<comment type="function">
    <text evidence="1 10">Catalyzes the transfer of a methyl group from 5-methyltetrahydrofolate to homocysteine resulting in methionine formation.</text>
</comment>
<feature type="binding site" evidence="10">
    <location>
        <position position="568"/>
    </location>
    <ligand>
        <name>5-methyltetrahydropteroyltri-L-glutamate</name>
        <dbReference type="ChEBI" id="CHEBI:58207"/>
    </ligand>
</feature>
<comment type="cofactor">
    <cofactor evidence="10">
        <name>Zn(2+)</name>
        <dbReference type="ChEBI" id="CHEBI:29105"/>
    </cofactor>
    <text evidence="10">Binds 1 zinc ion per subunit.</text>
</comment>
<proteinExistence type="inferred from homology"/>
<feature type="binding site" evidence="10">
    <location>
        <position position="672"/>
    </location>
    <ligand>
        <name>Zn(2+)</name>
        <dbReference type="ChEBI" id="CHEBI:29105"/>
        <note>catalytic</note>
    </ligand>
</feature>
<evidence type="ECO:0000256" key="10">
    <source>
        <dbReference type="HAMAP-Rule" id="MF_00172"/>
    </source>
</evidence>
<dbReference type="NCBIfam" id="NF003556">
    <property type="entry name" value="PRK05222.1"/>
    <property type="match status" value="1"/>
</dbReference>
<dbReference type="InterPro" id="IPR038071">
    <property type="entry name" value="UROD/MetE-like_sf"/>
</dbReference>
<evidence type="ECO:0000256" key="4">
    <source>
        <dbReference type="ARBA" id="ARBA00022603"/>
    </source>
</evidence>
<feature type="binding site" evidence="10">
    <location>
        <begin position="18"/>
        <end position="21"/>
    </location>
    <ligand>
        <name>5-methyltetrahydropteroyltri-L-glutamate</name>
        <dbReference type="ChEBI" id="CHEBI:58207"/>
    </ligand>
</feature>